<reference evidence="1" key="1">
    <citation type="journal article" date="2020" name="mSystems">
        <title>Genome- and Community-Level Interaction Insights into Carbon Utilization and Element Cycling Functions of Hydrothermarchaeota in Hydrothermal Sediment.</title>
        <authorList>
            <person name="Zhou Z."/>
            <person name="Liu Y."/>
            <person name="Xu W."/>
            <person name="Pan J."/>
            <person name="Luo Z.H."/>
            <person name="Li M."/>
        </authorList>
    </citation>
    <scope>NUCLEOTIDE SEQUENCE [LARGE SCALE GENOMIC DNA]</scope>
    <source>
        <strain evidence="1">SpSt-1116</strain>
    </source>
</reference>
<sequence length="110" mass="12377">MKSCYKEVAVTLYQDLSLHAKYAYQTVREALLSLSKKHGFRFMLSVVKIPLLDPSLVCISISGFMKIEKLPSEPENLARMLLEVLSNDTEHELEKLLSETSGEMLIADAS</sequence>
<accession>A0A7J3ZK71</accession>
<protein>
    <submittedName>
        <fullName evidence="1">Uncharacterized protein</fullName>
    </submittedName>
</protein>
<evidence type="ECO:0000313" key="1">
    <source>
        <dbReference type="EMBL" id="HHQ80449.1"/>
    </source>
</evidence>
<comment type="caution">
    <text evidence="1">The sequence shown here is derived from an EMBL/GenBank/DDBJ whole genome shotgun (WGS) entry which is preliminary data.</text>
</comment>
<proteinExistence type="predicted"/>
<dbReference type="AlphaFoldDB" id="A0A7J3ZK71"/>
<name>A0A7J3ZK71_9CREN</name>
<organism evidence="1">
    <name type="scientific">Fervidicoccus fontis</name>
    <dbReference type="NCBI Taxonomy" id="683846"/>
    <lineage>
        <taxon>Archaea</taxon>
        <taxon>Thermoproteota</taxon>
        <taxon>Thermoprotei</taxon>
        <taxon>Fervidicoccales</taxon>
        <taxon>Fervidicoccaceae</taxon>
        <taxon>Fervidicoccus</taxon>
    </lineage>
</organism>
<gene>
    <name evidence="1" type="ORF">ENM78_03190</name>
</gene>
<dbReference type="EMBL" id="DRZC01000040">
    <property type="protein sequence ID" value="HHQ80449.1"/>
    <property type="molecule type" value="Genomic_DNA"/>
</dbReference>